<keyword evidence="2" id="KW-1185">Reference proteome</keyword>
<sequence>MWIKLSLALGGMAVLFGLSIRPVPYQYVTLQPNGGWKEASPNTEGARILLGSSSFILPLVRAINWVGDPFKQWLVPLANDMTVDALKQKAIALIGHDDFGDLADWDAFHRLLQVGEEHCHLLGRLALKEMAFKMLAYNLKIQKLLKDHPEIKDETIDRPVLLMAFTRTGATFLYQVLADIYREELKPTYSYEIFGGPIAIGGQDRRMQEAEKALNDLAVVNPPMKLLHEWIAPDEPEDEPGWYQYTLMGVVIPFSFPSEWHHAKIYQPESQQLNFRLWETLNKIRQWQAGKKLRFLMKAPEHLFGYPQIAQAYPNATFVSVSRDEESWYPSSLIMTHLFRQMFVHPRVEDTIAFADRLLCGQRQALQVAHNLPNNTILPVQFGKYLFTQTMDVVEQIAIHADLPWDDDAKTRAQQVIQKRLSWKKEKAFYKLEDFGLSKELVAERVATICDKLPAVDL</sequence>
<reference evidence="1" key="1">
    <citation type="submission" date="2020-06" db="EMBL/GenBank/DDBJ databases">
        <authorList>
            <consortium name="Plant Systems Biology data submission"/>
        </authorList>
    </citation>
    <scope>NUCLEOTIDE SEQUENCE</scope>
    <source>
        <strain evidence="1">D6</strain>
    </source>
</reference>
<dbReference type="Gene3D" id="3.40.50.300">
    <property type="entry name" value="P-loop containing nucleotide triphosphate hydrolases"/>
    <property type="match status" value="1"/>
</dbReference>
<dbReference type="OrthoDB" id="429813at2759"/>
<dbReference type="PANTHER" id="PTHR36451:SF1">
    <property type="entry name" value="OMEGA-HYDROXY-BETA-DIHYDROMENAQUINONE-9 SULFOTRANSFERASE STF3"/>
    <property type="match status" value="1"/>
</dbReference>
<dbReference type="InterPro" id="IPR052736">
    <property type="entry name" value="Stf3_sulfotransferase"/>
</dbReference>
<accession>A0A9N8EQW8</accession>
<protein>
    <recommendedName>
        <fullName evidence="3">Sulfotransferase</fullName>
    </recommendedName>
</protein>
<gene>
    <name evidence="1" type="ORF">SEMRO_1585_G284110.2</name>
</gene>
<proteinExistence type="predicted"/>
<dbReference type="Pfam" id="PF13469">
    <property type="entry name" value="Sulfotransfer_3"/>
    <property type="match status" value="1"/>
</dbReference>
<comment type="caution">
    <text evidence="1">The sequence shown here is derived from an EMBL/GenBank/DDBJ whole genome shotgun (WGS) entry which is preliminary data.</text>
</comment>
<dbReference type="EMBL" id="CAICTM010001583">
    <property type="protein sequence ID" value="CAB9524790.1"/>
    <property type="molecule type" value="Genomic_DNA"/>
</dbReference>
<evidence type="ECO:0000313" key="2">
    <source>
        <dbReference type="Proteomes" id="UP001153069"/>
    </source>
</evidence>
<dbReference type="Proteomes" id="UP001153069">
    <property type="component" value="Unassembled WGS sequence"/>
</dbReference>
<organism evidence="1 2">
    <name type="scientific">Seminavis robusta</name>
    <dbReference type="NCBI Taxonomy" id="568900"/>
    <lineage>
        <taxon>Eukaryota</taxon>
        <taxon>Sar</taxon>
        <taxon>Stramenopiles</taxon>
        <taxon>Ochrophyta</taxon>
        <taxon>Bacillariophyta</taxon>
        <taxon>Bacillariophyceae</taxon>
        <taxon>Bacillariophycidae</taxon>
        <taxon>Naviculales</taxon>
        <taxon>Naviculaceae</taxon>
        <taxon>Seminavis</taxon>
    </lineage>
</organism>
<dbReference type="SUPFAM" id="SSF52540">
    <property type="entry name" value="P-loop containing nucleoside triphosphate hydrolases"/>
    <property type="match status" value="1"/>
</dbReference>
<dbReference type="InterPro" id="IPR027417">
    <property type="entry name" value="P-loop_NTPase"/>
</dbReference>
<evidence type="ECO:0008006" key="3">
    <source>
        <dbReference type="Google" id="ProtNLM"/>
    </source>
</evidence>
<name>A0A9N8EQW8_9STRA</name>
<dbReference type="PANTHER" id="PTHR36451">
    <property type="entry name" value="PAPS-DEPENDENT SULFOTRANSFERASE STF3"/>
    <property type="match status" value="1"/>
</dbReference>
<evidence type="ECO:0000313" key="1">
    <source>
        <dbReference type="EMBL" id="CAB9524790.1"/>
    </source>
</evidence>
<dbReference type="AlphaFoldDB" id="A0A9N8EQW8"/>